<accession>S9V174</accession>
<dbReference type="CDD" id="cd03181">
    <property type="entry name" value="GST_C_EF1Bgamma_like"/>
    <property type="match status" value="1"/>
</dbReference>
<name>S9V174_9TRYP</name>
<dbReference type="InterPro" id="IPR040079">
    <property type="entry name" value="Glutathione_S-Trfase"/>
</dbReference>
<dbReference type="SUPFAM" id="SSF47616">
    <property type="entry name" value="GST C-terminal domain-like"/>
    <property type="match status" value="1"/>
</dbReference>
<dbReference type="OrthoDB" id="270150at2759"/>
<dbReference type="GO" id="GO:0005634">
    <property type="term" value="C:nucleus"/>
    <property type="evidence" value="ECO:0007669"/>
    <property type="project" value="TreeGrafter"/>
</dbReference>
<reference evidence="8 9" key="1">
    <citation type="journal article" date="2013" name="PLoS ONE">
        <title>Predicting the Proteins of Angomonas deanei, Strigomonas culicis and Their Respective Endosymbionts Reveals New Aspects of the Trypanosomatidae Family.</title>
        <authorList>
            <person name="Motta M.C."/>
            <person name="Martins A.C."/>
            <person name="de Souza S.S."/>
            <person name="Catta-Preta C.M."/>
            <person name="Silva R."/>
            <person name="Klein C.C."/>
            <person name="de Almeida L.G."/>
            <person name="de Lima Cunha O."/>
            <person name="Ciapina L.P."/>
            <person name="Brocchi M."/>
            <person name="Colabardini A.C."/>
            <person name="de Araujo Lima B."/>
            <person name="Machado C.R."/>
            <person name="de Almeida Soares C.M."/>
            <person name="Probst C.M."/>
            <person name="de Menezes C.B."/>
            <person name="Thompson C.E."/>
            <person name="Bartholomeu D.C."/>
            <person name="Gradia D.F."/>
            <person name="Pavoni D.P."/>
            <person name="Grisard E.C."/>
            <person name="Fantinatti-Garboggini F."/>
            <person name="Marchini F.K."/>
            <person name="Rodrigues-Luiz G.F."/>
            <person name="Wagner G."/>
            <person name="Goldman G.H."/>
            <person name="Fietto J.L."/>
            <person name="Elias M.C."/>
            <person name="Goldman M.H."/>
            <person name="Sagot M.F."/>
            <person name="Pereira M."/>
            <person name="Stoco P.H."/>
            <person name="de Mendonca-Neto R.P."/>
            <person name="Teixeira S.M."/>
            <person name="Maciel T.E."/>
            <person name="de Oliveira Mendes T.A."/>
            <person name="Urmenyi T.P."/>
            <person name="de Souza W."/>
            <person name="Schenkman S."/>
            <person name="de Vasconcelos A.T."/>
        </authorList>
    </citation>
    <scope>NUCLEOTIDE SEQUENCE [LARGE SCALE GENOMIC DNA]</scope>
</reference>
<dbReference type="InterPro" id="IPR010987">
    <property type="entry name" value="Glutathione-S-Trfase_C-like"/>
</dbReference>
<dbReference type="FunFam" id="1.20.1050.10:FF:000006">
    <property type="entry name" value="Elongation factor 1 gamma"/>
    <property type="match status" value="1"/>
</dbReference>
<dbReference type="PROSITE" id="PS50404">
    <property type="entry name" value="GST_NTER"/>
    <property type="match status" value="1"/>
</dbReference>
<dbReference type="SUPFAM" id="SSF52833">
    <property type="entry name" value="Thioredoxin-like"/>
    <property type="match status" value="1"/>
</dbReference>
<dbReference type="InterPro" id="IPR050802">
    <property type="entry name" value="EF-GSTs"/>
</dbReference>
<evidence type="ECO:0000256" key="1">
    <source>
        <dbReference type="ARBA" id="ARBA00022768"/>
    </source>
</evidence>
<feature type="region of interest" description="Disordered" evidence="4">
    <location>
        <begin position="290"/>
        <end position="331"/>
    </location>
</feature>
<proteinExistence type="predicted"/>
<evidence type="ECO:0000259" key="6">
    <source>
        <dbReference type="PROSITE" id="PS50404"/>
    </source>
</evidence>
<sequence length="483" mass="55225">MADYWSGRAMWHLYKNATLLHLSISFFFNHPRSLCLYLVNGTQSYIPSPRILLSFFFIFFTELPTSSTTSLAPITMSLTLWTGTHNENARTQKILVAAAFAGVQVTIKGCTYGTENECASFARNFSPCMRYPALQTEEGAVFESNAILRHIARIDKSGAKLYGATPFESSQVDAWLDFATTEIDASNLPYLAEFFHSVAAPKEALARVEEALTGLELWLETRTFLVGERMTIADIAVAFALQWTYRINVHHGEELAKKYKNAYRLYNTVMQQEKTVEVLKSCGATFGPHKAAKKEEKKEKKEEKKEKKEKKPAADDDEDDVPRETKKANPLDLLPPSKLVLDAFKREYSNNDTRAVAAPWFFNNYDPEGYTCFWCKYKYNEDNKVPFMTANLVRGWFQRMEHTRKYAFGVALIIGEEKGHEIVGFWVFRGKGMPEIVTEVVDTENFDWTEIADIQKEKEQITDYLAWEGPTIPRPVLEGRVFK</sequence>
<dbReference type="SFLD" id="SFLDG00358">
    <property type="entry name" value="Main_(cytGST)"/>
    <property type="match status" value="1"/>
</dbReference>
<dbReference type="AlphaFoldDB" id="S9V174"/>
<dbReference type="Gene3D" id="1.20.1050.10">
    <property type="match status" value="1"/>
</dbReference>
<dbReference type="FunFam" id="3.30.70.1010:FF:000001">
    <property type="entry name" value="Elongation factor 1-gamma 1"/>
    <property type="match status" value="1"/>
</dbReference>
<evidence type="ECO:0000259" key="5">
    <source>
        <dbReference type="PROSITE" id="PS50040"/>
    </source>
</evidence>
<dbReference type="SFLD" id="SFLDS00019">
    <property type="entry name" value="Glutathione_Transferase_(cytos"/>
    <property type="match status" value="1"/>
</dbReference>
<dbReference type="InterPro" id="IPR004045">
    <property type="entry name" value="Glutathione_S-Trfase_N"/>
</dbReference>
<dbReference type="SUPFAM" id="SSF89942">
    <property type="entry name" value="eEF1-gamma domain"/>
    <property type="match status" value="1"/>
</dbReference>
<dbReference type="PROSITE" id="PS50040">
    <property type="entry name" value="EF1G_C"/>
    <property type="match status" value="1"/>
</dbReference>
<dbReference type="InterPro" id="IPR036433">
    <property type="entry name" value="EF1B_G_C_sf"/>
</dbReference>
<feature type="domain" description="EF-1-gamma C-terminal" evidence="5">
    <location>
        <begin position="327"/>
        <end position="483"/>
    </location>
</feature>
<dbReference type="EMBL" id="ATMH01008921">
    <property type="protein sequence ID" value="EPY20606.1"/>
    <property type="molecule type" value="Genomic_DNA"/>
</dbReference>
<comment type="caution">
    <text evidence="8">The sequence shown here is derived from an EMBL/GenBank/DDBJ whole genome shotgun (WGS) entry which is preliminary data.</text>
</comment>
<dbReference type="Proteomes" id="UP000015354">
    <property type="component" value="Unassembled WGS sequence"/>
</dbReference>
<evidence type="ECO:0000256" key="3">
    <source>
        <dbReference type="PROSITE-ProRule" id="PRU00519"/>
    </source>
</evidence>
<keyword evidence="2 3" id="KW-0648">Protein biosynthesis</keyword>
<keyword evidence="9" id="KW-1185">Reference proteome</keyword>
<dbReference type="PANTHER" id="PTHR43986">
    <property type="entry name" value="ELONGATION FACTOR 1-GAMMA"/>
    <property type="match status" value="1"/>
</dbReference>
<feature type="domain" description="GST C-terminal" evidence="7">
    <location>
        <begin position="165"/>
        <end position="296"/>
    </location>
</feature>
<evidence type="ECO:0000259" key="7">
    <source>
        <dbReference type="PROSITE" id="PS50405"/>
    </source>
</evidence>
<gene>
    <name evidence="8" type="ORF">STCU_08921</name>
</gene>
<evidence type="ECO:0000313" key="8">
    <source>
        <dbReference type="EMBL" id="EPY20606.1"/>
    </source>
</evidence>
<dbReference type="GO" id="GO:0005737">
    <property type="term" value="C:cytoplasm"/>
    <property type="evidence" value="ECO:0007669"/>
    <property type="project" value="TreeGrafter"/>
</dbReference>
<dbReference type="Pfam" id="PF00043">
    <property type="entry name" value="GST_C"/>
    <property type="match status" value="1"/>
</dbReference>
<dbReference type="Gene3D" id="3.30.70.1010">
    <property type="entry name" value="Translation elongation factor EF1B, gamma chain, conserved domain"/>
    <property type="match status" value="1"/>
</dbReference>
<dbReference type="CDD" id="cd03044">
    <property type="entry name" value="GST_N_EF1Bgamma"/>
    <property type="match status" value="1"/>
</dbReference>
<dbReference type="PROSITE" id="PS50405">
    <property type="entry name" value="GST_CTER"/>
    <property type="match status" value="1"/>
</dbReference>
<dbReference type="InterPro" id="IPR036282">
    <property type="entry name" value="Glutathione-S-Trfase_C_sf"/>
</dbReference>
<dbReference type="Pfam" id="PF00647">
    <property type="entry name" value="EF1G"/>
    <property type="match status" value="1"/>
</dbReference>
<dbReference type="InterPro" id="IPR036249">
    <property type="entry name" value="Thioredoxin-like_sf"/>
</dbReference>
<dbReference type="PANTHER" id="PTHR43986:SF9">
    <property type="entry name" value="FACTOR 1 GAMMA, PUTATIVE-RELATED"/>
    <property type="match status" value="1"/>
</dbReference>
<evidence type="ECO:0000256" key="2">
    <source>
        <dbReference type="ARBA" id="ARBA00022917"/>
    </source>
</evidence>
<dbReference type="Pfam" id="PF02798">
    <property type="entry name" value="GST_N"/>
    <property type="match status" value="1"/>
</dbReference>
<protein>
    <submittedName>
        <fullName evidence="8">Elongation factor 1-gamma</fullName>
    </submittedName>
</protein>
<feature type="domain" description="GST N-terminal" evidence="6">
    <location>
        <begin position="78"/>
        <end position="159"/>
    </location>
</feature>
<organism evidence="8 9">
    <name type="scientific">Strigomonas culicis</name>
    <dbReference type="NCBI Taxonomy" id="28005"/>
    <lineage>
        <taxon>Eukaryota</taxon>
        <taxon>Discoba</taxon>
        <taxon>Euglenozoa</taxon>
        <taxon>Kinetoplastea</taxon>
        <taxon>Metakinetoplastina</taxon>
        <taxon>Trypanosomatida</taxon>
        <taxon>Trypanosomatidae</taxon>
        <taxon>Strigomonadinae</taxon>
        <taxon>Strigomonas</taxon>
    </lineage>
</organism>
<dbReference type="SMART" id="SM01183">
    <property type="entry name" value="EF1G"/>
    <property type="match status" value="1"/>
</dbReference>
<evidence type="ECO:0000256" key="4">
    <source>
        <dbReference type="SAM" id="MobiDB-lite"/>
    </source>
</evidence>
<keyword evidence="1 3" id="KW-0251">Elongation factor</keyword>
<evidence type="ECO:0000313" key="9">
    <source>
        <dbReference type="Proteomes" id="UP000015354"/>
    </source>
</evidence>
<dbReference type="InterPro" id="IPR001662">
    <property type="entry name" value="EF1B_G_C"/>
</dbReference>
<feature type="compositionally biased region" description="Basic and acidic residues" evidence="4">
    <location>
        <begin position="293"/>
        <end position="314"/>
    </location>
</feature>
<dbReference type="Gene3D" id="3.40.30.10">
    <property type="entry name" value="Glutaredoxin"/>
    <property type="match status" value="1"/>
</dbReference>
<dbReference type="InterPro" id="IPR004046">
    <property type="entry name" value="GST_C"/>
</dbReference>
<dbReference type="GO" id="GO:0003746">
    <property type="term" value="F:translation elongation factor activity"/>
    <property type="evidence" value="ECO:0007669"/>
    <property type="project" value="UniProtKB-UniRule"/>
</dbReference>